<dbReference type="SUPFAM" id="SSF82051">
    <property type="entry name" value="Obg GTP-binding protein N-terminal domain"/>
    <property type="match status" value="1"/>
</dbReference>
<dbReference type="NCBIfam" id="TIGR03595">
    <property type="entry name" value="Obg_CgtA_exten"/>
    <property type="match status" value="1"/>
</dbReference>
<feature type="binding site" evidence="9">
    <location>
        <begin position="212"/>
        <end position="215"/>
    </location>
    <ligand>
        <name>GTP</name>
        <dbReference type="ChEBI" id="CHEBI:37565"/>
    </ligand>
</feature>
<dbReference type="EC" id="3.6.5.-" evidence="9"/>
<comment type="function">
    <text evidence="9">An essential GTPase which binds GTP, GDP and possibly (p)ppGpp with moderate affinity, with high nucleotide exchange rates and a fairly low GTP hydrolysis rate. Plays a role in control of the cell cycle, stress response, ribosome biogenesis and in those bacteria that undergo differentiation, in morphogenesis control.</text>
</comment>
<dbReference type="Gene3D" id="2.70.210.12">
    <property type="entry name" value="GTP1/OBG domain"/>
    <property type="match status" value="1"/>
</dbReference>
<feature type="binding site" evidence="9">
    <location>
        <begin position="311"/>
        <end position="313"/>
    </location>
    <ligand>
        <name>GTP</name>
        <dbReference type="ChEBI" id="CHEBI:37565"/>
    </ligand>
</feature>
<evidence type="ECO:0000259" key="11">
    <source>
        <dbReference type="PROSITE" id="PS51881"/>
    </source>
</evidence>
<evidence type="ECO:0000259" key="12">
    <source>
        <dbReference type="PROSITE" id="PS51883"/>
    </source>
</evidence>
<feature type="binding site" evidence="9">
    <location>
        <begin position="190"/>
        <end position="194"/>
    </location>
    <ligand>
        <name>GTP</name>
        <dbReference type="ChEBI" id="CHEBI:37565"/>
    </ligand>
</feature>
<evidence type="ECO:0000256" key="8">
    <source>
        <dbReference type="ARBA" id="ARBA00023134"/>
    </source>
</evidence>
<proteinExistence type="inferred from homology"/>
<dbReference type="GO" id="GO:0005525">
    <property type="term" value="F:GTP binding"/>
    <property type="evidence" value="ECO:0007669"/>
    <property type="project" value="UniProtKB-UniRule"/>
</dbReference>
<dbReference type="CDD" id="cd01898">
    <property type="entry name" value="Obg"/>
    <property type="match status" value="1"/>
</dbReference>
<dbReference type="InterPro" id="IPR036346">
    <property type="entry name" value="GTP-bd_prot_GTP1/OBG_C_sf"/>
</dbReference>
<dbReference type="InterPro" id="IPR006169">
    <property type="entry name" value="GTP1_OBG_dom"/>
</dbReference>
<dbReference type="PANTHER" id="PTHR11702:SF31">
    <property type="entry name" value="MITOCHONDRIAL RIBOSOME-ASSOCIATED GTPASE 2"/>
    <property type="match status" value="1"/>
</dbReference>
<keyword evidence="3 9" id="KW-0963">Cytoplasm</keyword>
<dbReference type="OrthoDB" id="9807318at2"/>
<dbReference type="Pfam" id="PF09269">
    <property type="entry name" value="DUF1967"/>
    <property type="match status" value="1"/>
</dbReference>
<dbReference type="eggNOG" id="COG0536">
    <property type="taxonomic scope" value="Bacteria"/>
</dbReference>
<feature type="domain" description="Obg" evidence="12">
    <location>
        <begin position="1"/>
        <end position="158"/>
    </location>
</feature>
<dbReference type="GO" id="GO:0042254">
    <property type="term" value="P:ribosome biogenesis"/>
    <property type="evidence" value="ECO:0007669"/>
    <property type="project" value="UniProtKB-UniRule"/>
</dbReference>
<dbReference type="PROSITE" id="PS51883">
    <property type="entry name" value="OBG"/>
    <property type="match status" value="1"/>
</dbReference>
<dbReference type="SUPFAM" id="SSF52540">
    <property type="entry name" value="P-loop containing nucleoside triphosphate hydrolases"/>
    <property type="match status" value="1"/>
</dbReference>
<feature type="domain" description="OCT" evidence="11">
    <location>
        <begin position="347"/>
        <end position="424"/>
    </location>
</feature>
<keyword evidence="5 9" id="KW-0547">Nucleotide-binding</keyword>
<dbReference type="InterPro" id="IPR006074">
    <property type="entry name" value="GTP1-OBG_CS"/>
</dbReference>
<dbReference type="NCBIfam" id="NF008956">
    <property type="entry name" value="PRK12299.1"/>
    <property type="match status" value="1"/>
</dbReference>
<evidence type="ECO:0000313" key="14">
    <source>
        <dbReference type="Proteomes" id="UP000003011"/>
    </source>
</evidence>
<evidence type="ECO:0000256" key="4">
    <source>
        <dbReference type="ARBA" id="ARBA00022723"/>
    </source>
</evidence>
<dbReference type="InterPro" id="IPR036726">
    <property type="entry name" value="GTP1_OBG_dom_sf"/>
</dbReference>
<dbReference type="InterPro" id="IPR045086">
    <property type="entry name" value="OBG_GTPase"/>
</dbReference>
<dbReference type="PROSITE" id="PS00905">
    <property type="entry name" value="GTP1_OBG"/>
    <property type="match status" value="1"/>
</dbReference>
<dbReference type="STRING" id="679200.HMPREF9333_00186"/>
<keyword evidence="6 9" id="KW-0378">Hydrolase</keyword>
<dbReference type="SUPFAM" id="SSF102741">
    <property type="entry name" value="Obg GTP-binding protein C-terminal domain"/>
    <property type="match status" value="1"/>
</dbReference>
<evidence type="ECO:0000256" key="1">
    <source>
        <dbReference type="ARBA" id="ARBA00001946"/>
    </source>
</evidence>
<evidence type="ECO:0000256" key="3">
    <source>
        <dbReference type="ARBA" id="ARBA00022490"/>
    </source>
</evidence>
<evidence type="ECO:0000259" key="10">
    <source>
        <dbReference type="PROSITE" id="PS51710"/>
    </source>
</evidence>
<dbReference type="NCBIfam" id="TIGR00231">
    <property type="entry name" value="small_GTP"/>
    <property type="match status" value="1"/>
</dbReference>
<gene>
    <name evidence="9" type="primary">obg</name>
    <name evidence="13" type="ORF">HMPREF9333_00186</name>
</gene>
<evidence type="ECO:0000256" key="5">
    <source>
        <dbReference type="ARBA" id="ARBA00022741"/>
    </source>
</evidence>
<dbReference type="InterPro" id="IPR031167">
    <property type="entry name" value="G_OBG"/>
</dbReference>
<comment type="cofactor">
    <cofactor evidence="1 9">
        <name>Mg(2+)</name>
        <dbReference type="ChEBI" id="CHEBI:18420"/>
    </cofactor>
</comment>
<dbReference type="NCBIfam" id="NF008954">
    <property type="entry name" value="PRK12296.1"/>
    <property type="match status" value="1"/>
</dbReference>
<dbReference type="HOGENOM" id="CLU_011747_2_1_9"/>
<dbReference type="InterPro" id="IPR005225">
    <property type="entry name" value="Small_GTP-bd"/>
</dbReference>
<dbReference type="Proteomes" id="UP000003011">
    <property type="component" value="Unassembled WGS sequence"/>
</dbReference>
<comment type="caution">
    <text evidence="13">The sequence shown here is derived from an EMBL/GenBank/DDBJ whole genome shotgun (WGS) entry which is preliminary data.</text>
</comment>
<dbReference type="NCBIfam" id="NF008955">
    <property type="entry name" value="PRK12297.1"/>
    <property type="match status" value="1"/>
</dbReference>
<dbReference type="RefSeq" id="WP_005539151.1">
    <property type="nucleotide sequence ID" value="NZ_JH378829.1"/>
</dbReference>
<dbReference type="PRINTS" id="PR00326">
    <property type="entry name" value="GTP1OBG"/>
</dbReference>
<sequence>MFSDSAKIFIKSGNGGDGHVSFRRELYVAAGGPDGGDGGRGGSIIFEVDKGLNTLAEFRHVRKYAAKNGEPGGKRKCHGKDAPDLIIKVPEGTVIKDFDSGKVISDMSGENRREVILRGGRGGLGNMNFATATMQVPKFAKPGQPGKELYVKLELKVIADVGLVGFPNAGKSTLLSRVSNAKPKIADYHFTTLNPYLGVVDVADGKGFVMADIPGLIEGASKGAGLGHDFLRHIERTKILVHVVDAASIEGRDPVEAIKIMQKELSDYSHELTKKPCIIAANKIDLNYGDDSVIKKLRAEFSPDIKVYAISGATGEGIKELLYGIMEILGTLDRETKVFEREFEIDYSTDSQLPYSVEVVDGVYVIDGPSIEKIFGYTNLDSEKGFDFFQKYLKKSGILEKLEALGIKDGDTVRMCGHEFDYYK</sequence>
<feature type="binding site" evidence="9">
    <location>
        <begin position="282"/>
        <end position="285"/>
    </location>
    <ligand>
        <name>GTP</name>
        <dbReference type="ChEBI" id="CHEBI:37565"/>
    </ligand>
</feature>
<dbReference type="NCBIfam" id="TIGR02729">
    <property type="entry name" value="Obg_CgtA"/>
    <property type="match status" value="1"/>
</dbReference>
<keyword evidence="4 9" id="KW-0479">Metal-binding</keyword>
<dbReference type="AlphaFoldDB" id="G5GF48"/>
<dbReference type="Pfam" id="PF01018">
    <property type="entry name" value="GTP1_OBG"/>
    <property type="match status" value="1"/>
</dbReference>
<evidence type="ECO:0000313" key="13">
    <source>
        <dbReference type="EMBL" id="EHI56739.1"/>
    </source>
</evidence>
<dbReference type="PROSITE" id="PS51881">
    <property type="entry name" value="OCT"/>
    <property type="match status" value="1"/>
</dbReference>
<feature type="binding site" evidence="9">
    <location>
        <begin position="165"/>
        <end position="172"/>
    </location>
    <ligand>
        <name>GTP</name>
        <dbReference type="ChEBI" id="CHEBI:37565"/>
    </ligand>
</feature>
<dbReference type="InterPro" id="IPR014100">
    <property type="entry name" value="GTP-bd_Obg/CgtA"/>
</dbReference>
<dbReference type="PANTHER" id="PTHR11702">
    <property type="entry name" value="DEVELOPMENTALLY REGULATED GTP-BINDING PROTEIN-RELATED"/>
    <property type="match status" value="1"/>
</dbReference>
<dbReference type="InterPro" id="IPR006073">
    <property type="entry name" value="GTP-bd"/>
</dbReference>
<dbReference type="InterPro" id="IPR027417">
    <property type="entry name" value="P-loop_NTPase"/>
</dbReference>
<keyword evidence="8 9" id="KW-0342">GTP-binding</keyword>
<evidence type="ECO:0000256" key="2">
    <source>
        <dbReference type="ARBA" id="ARBA00007699"/>
    </source>
</evidence>
<evidence type="ECO:0000256" key="9">
    <source>
        <dbReference type="HAMAP-Rule" id="MF_01454"/>
    </source>
</evidence>
<dbReference type="FunFam" id="2.70.210.12:FF:000001">
    <property type="entry name" value="GTPase Obg"/>
    <property type="match status" value="1"/>
</dbReference>
<dbReference type="EMBL" id="ACZL01000003">
    <property type="protein sequence ID" value="EHI56739.1"/>
    <property type="molecule type" value="Genomic_DNA"/>
</dbReference>
<dbReference type="GO" id="GO:0003924">
    <property type="term" value="F:GTPase activity"/>
    <property type="evidence" value="ECO:0007669"/>
    <property type="project" value="UniProtKB-UniRule"/>
</dbReference>
<evidence type="ECO:0000256" key="6">
    <source>
        <dbReference type="ARBA" id="ARBA00022801"/>
    </source>
</evidence>
<dbReference type="GO" id="GO:0005737">
    <property type="term" value="C:cytoplasm"/>
    <property type="evidence" value="ECO:0007669"/>
    <property type="project" value="UniProtKB-SubCell"/>
</dbReference>
<keyword evidence="14" id="KW-1185">Reference proteome</keyword>
<feature type="domain" description="OBG-type G" evidence="10">
    <location>
        <begin position="159"/>
        <end position="330"/>
    </location>
</feature>
<dbReference type="Gene3D" id="3.30.300.350">
    <property type="entry name" value="GTP-binding protein OBG, C-terminal domain"/>
    <property type="match status" value="1"/>
</dbReference>
<feature type="binding site" evidence="9">
    <location>
        <position position="172"/>
    </location>
    <ligand>
        <name>Mg(2+)</name>
        <dbReference type="ChEBI" id="CHEBI:18420"/>
    </ligand>
</feature>
<reference evidence="13 14" key="1">
    <citation type="submission" date="2011-08" db="EMBL/GenBank/DDBJ databases">
        <title>The Genome Sequence of Johnsonella ignava ATCC 51276.</title>
        <authorList>
            <consortium name="The Broad Institute Genome Sequencing Platform"/>
            <person name="Earl A."/>
            <person name="Ward D."/>
            <person name="Feldgarden M."/>
            <person name="Gevers D."/>
            <person name="Izard J."/>
            <person name="Blanton J.M."/>
            <person name="Baranova O.V."/>
            <person name="Dewhirst F.E."/>
            <person name="Young S.K."/>
            <person name="Zeng Q."/>
            <person name="Gargeya S."/>
            <person name="Fitzgerald M."/>
            <person name="Haas B."/>
            <person name="Abouelleil A."/>
            <person name="Alvarado L."/>
            <person name="Arachchi H.M."/>
            <person name="Berlin A."/>
            <person name="Brown A."/>
            <person name="Chapman S.B."/>
            <person name="Chen Z."/>
            <person name="Dunbar C."/>
            <person name="Freedman E."/>
            <person name="Gearin G."/>
            <person name="Gellesch M."/>
            <person name="Goldberg J."/>
            <person name="Griggs A."/>
            <person name="Gujja S."/>
            <person name="Heiman D."/>
            <person name="Howarth C."/>
            <person name="Larson L."/>
            <person name="Lui A."/>
            <person name="MacDonald P.J.P."/>
            <person name="Montmayeur A."/>
            <person name="Murphy C."/>
            <person name="Neiman D."/>
            <person name="Pearson M."/>
            <person name="Priest M."/>
            <person name="Roberts A."/>
            <person name="Saif S."/>
            <person name="Shea T."/>
            <person name="Shenoy N."/>
            <person name="Sisk P."/>
            <person name="Stolte C."/>
            <person name="Sykes S."/>
            <person name="Wortman J."/>
            <person name="Nusbaum C."/>
            <person name="Birren B."/>
        </authorList>
    </citation>
    <scope>NUCLEOTIDE SEQUENCE [LARGE SCALE GENOMIC DNA]</scope>
    <source>
        <strain evidence="13 14">ATCC 51276</strain>
    </source>
</reference>
<accession>G5GF48</accession>
<protein>
    <recommendedName>
        <fullName evidence="9">GTPase Obg</fullName>
        <ecNumber evidence="9">3.6.5.-</ecNumber>
    </recommendedName>
    <alternativeName>
        <fullName evidence="9">GTP-binding protein Obg</fullName>
    </alternativeName>
</protein>
<keyword evidence="7 9" id="KW-0460">Magnesium</keyword>
<dbReference type="HAMAP" id="MF_01454">
    <property type="entry name" value="GTPase_Obg"/>
    <property type="match status" value="1"/>
</dbReference>
<comment type="subunit">
    <text evidence="9">Monomer.</text>
</comment>
<organism evidence="13 14">
    <name type="scientific">Johnsonella ignava ATCC 51276</name>
    <dbReference type="NCBI Taxonomy" id="679200"/>
    <lineage>
        <taxon>Bacteria</taxon>
        <taxon>Bacillati</taxon>
        <taxon>Bacillota</taxon>
        <taxon>Clostridia</taxon>
        <taxon>Lachnospirales</taxon>
        <taxon>Lachnospiraceae</taxon>
        <taxon>Johnsonella</taxon>
    </lineage>
</organism>
<comment type="similarity">
    <text evidence="2 9">Belongs to the TRAFAC class OBG-HflX-like GTPase superfamily. OBG GTPase family.</text>
</comment>
<name>G5GF48_9FIRM</name>
<dbReference type="PROSITE" id="PS51710">
    <property type="entry name" value="G_OBG"/>
    <property type="match status" value="1"/>
</dbReference>
<dbReference type="PATRIC" id="fig|679200.3.peg.205"/>
<dbReference type="InterPro" id="IPR015349">
    <property type="entry name" value="OCT_dom"/>
</dbReference>
<evidence type="ECO:0000256" key="7">
    <source>
        <dbReference type="ARBA" id="ARBA00022842"/>
    </source>
</evidence>
<dbReference type="GO" id="GO:0000287">
    <property type="term" value="F:magnesium ion binding"/>
    <property type="evidence" value="ECO:0007669"/>
    <property type="project" value="InterPro"/>
</dbReference>
<dbReference type="Pfam" id="PF01926">
    <property type="entry name" value="MMR_HSR1"/>
    <property type="match status" value="1"/>
</dbReference>
<comment type="subcellular location">
    <subcellularLocation>
        <location evidence="9">Cytoplasm</location>
    </subcellularLocation>
</comment>
<feature type="binding site" evidence="9">
    <location>
        <position position="192"/>
    </location>
    <ligand>
        <name>Mg(2+)</name>
        <dbReference type="ChEBI" id="CHEBI:18420"/>
    </ligand>
</feature>
<dbReference type="Gene3D" id="3.40.50.300">
    <property type="entry name" value="P-loop containing nucleotide triphosphate hydrolases"/>
    <property type="match status" value="1"/>
</dbReference>